<keyword evidence="15" id="KW-1133">Transmembrane helix</keyword>
<dbReference type="FunCoup" id="R7UQH3">
    <property type="interactions" value="986"/>
</dbReference>
<proteinExistence type="inferred from homology"/>
<evidence type="ECO:0000256" key="9">
    <source>
        <dbReference type="ARBA" id="ARBA00023002"/>
    </source>
</evidence>
<organism evidence="17">
    <name type="scientific">Capitella teleta</name>
    <name type="common">Polychaete worm</name>
    <dbReference type="NCBI Taxonomy" id="283909"/>
    <lineage>
        <taxon>Eukaryota</taxon>
        <taxon>Metazoa</taxon>
        <taxon>Spiralia</taxon>
        <taxon>Lophotrochozoa</taxon>
        <taxon>Annelida</taxon>
        <taxon>Polychaeta</taxon>
        <taxon>Sedentaria</taxon>
        <taxon>Scolecida</taxon>
        <taxon>Capitellidae</taxon>
        <taxon>Capitella</taxon>
    </lineage>
</organism>
<evidence type="ECO:0000256" key="7">
    <source>
        <dbReference type="ARBA" id="ARBA00022857"/>
    </source>
</evidence>
<dbReference type="InterPro" id="IPR045022">
    <property type="entry name" value="KDSR-like"/>
</dbReference>
<evidence type="ECO:0000313" key="18">
    <source>
        <dbReference type="EnsemblMetazoa" id="CapteP162669"/>
    </source>
</evidence>
<gene>
    <name evidence="17" type="ORF">CAPTEDRAFT_162669</name>
</gene>
<evidence type="ECO:0000313" key="17">
    <source>
        <dbReference type="EMBL" id="ELU06177.1"/>
    </source>
</evidence>
<comment type="function">
    <text evidence="12">Catalyzes the reduction of 3'-oxosphinganine (3-ketodihydrosphingosine/KDS) to sphinganine (dihydrosphingosine/DHS), the second step of de novo sphingolipid biosynthesis.</text>
</comment>
<evidence type="ECO:0000313" key="19">
    <source>
        <dbReference type="Proteomes" id="UP000014760"/>
    </source>
</evidence>
<reference evidence="18" key="3">
    <citation type="submission" date="2015-06" db="UniProtKB">
        <authorList>
            <consortium name="EnsemblMetazoa"/>
        </authorList>
    </citation>
    <scope>IDENTIFICATION</scope>
</reference>
<keyword evidence="15" id="KW-0812">Transmembrane</keyword>
<dbReference type="InterPro" id="IPR036291">
    <property type="entry name" value="NAD(P)-bd_dom_sf"/>
</dbReference>
<reference evidence="19" key="1">
    <citation type="submission" date="2012-12" db="EMBL/GenBank/DDBJ databases">
        <authorList>
            <person name="Hellsten U."/>
            <person name="Grimwood J."/>
            <person name="Chapman J.A."/>
            <person name="Shapiro H."/>
            <person name="Aerts A."/>
            <person name="Otillar R.P."/>
            <person name="Terry A.Y."/>
            <person name="Boore J.L."/>
            <person name="Simakov O."/>
            <person name="Marletaz F."/>
            <person name="Cho S.-J."/>
            <person name="Edsinger-Gonzales E."/>
            <person name="Havlak P."/>
            <person name="Kuo D.-H."/>
            <person name="Larsson T."/>
            <person name="Lv J."/>
            <person name="Arendt D."/>
            <person name="Savage R."/>
            <person name="Osoegawa K."/>
            <person name="de Jong P."/>
            <person name="Lindberg D.R."/>
            <person name="Seaver E.C."/>
            <person name="Weisblat D.A."/>
            <person name="Putnam N.H."/>
            <person name="Grigoriev I.V."/>
            <person name="Rokhsar D.S."/>
        </authorList>
    </citation>
    <scope>NUCLEOTIDE SEQUENCE</scope>
    <source>
        <strain evidence="19">I ESC-2004</strain>
    </source>
</reference>
<evidence type="ECO:0000256" key="11">
    <source>
        <dbReference type="ARBA" id="ARBA00026112"/>
    </source>
</evidence>
<dbReference type="HOGENOM" id="CLU_010194_3_2_1"/>
<dbReference type="PRINTS" id="PR00081">
    <property type="entry name" value="GDHRDH"/>
</dbReference>
<dbReference type="PANTHER" id="PTHR43550">
    <property type="entry name" value="3-KETODIHYDROSPHINGOSINE REDUCTASE"/>
    <property type="match status" value="1"/>
</dbReference>
<keyword evidence="8" id="KW-0746">Sphingolipid metabolism</keyword>
<dbReference type="EMBL" id="KB300908">
    <property type="protein sequence ID" value="ELU06177.1"/>
    <property type="molecule type" value="Genomic_DNA"/>
</dbReference>
<evidence type="ECO:0000256" key="12">
    <source>
        <dbReference type="ARBA" id="ARBA00044737"/>
    </source>
</evidence>
<evidence type="ECO:0000256" key="8">
    <source>
        <dbReference type="ARBA" id="ARBA00022919"/>
    </source>
</evidence>
<dbReference type="GO" id="GO:0006666">
    <property type="term" value="P:3-keto-sphinganine metabolic process"/>
    <property type="evidence" value="ECO:0007669"/>
    <property type="project" value="InterPro"/>
</dbReference>
<evidence type="ECO:0000256" key="10">
    <source>
        <dbReference type="ARBA" id="ARBA00023098"/>
    </source>
</evidence>
<keyword evidence="7" id="KW-0521">NADP</keyword>
<dbReference type="PRINTS" id="PR00080">
    <property type="entry name" value="SDRFAMILY"/>
</dbReference>
<dbReference type="EC" id="1.1.1.102" evidence="11"/>
<dbReference type="EMBL" id="AMQN01007539">
    <property type="status" value="NOT_ANNOTATED_CDS"/>
    <property type="molecule type" value="Genomic_DNA"/>
</dbReference>
<keyword evidence="9" id="KW-0560">Oxidoreductase</keyword>
<dbReference type="PROSITE" id="PS00061">
    <property type="entry name" value="ADH_SHORT"/>
    <property type="match status" value="1"/>
</dbReference>
<keyword evidence="15" id="KW-0472">Membrane</keyword>
<dbReference type="GO" id="GO:0030148">
    <property type="term" value="P:sphingolipid biosynthetic process"/>
    <property type="evidence" value="ECO:0007669"/>
    <property type="project" value="InterPro"/>
</dbReference>
<dbReference type="OMA" id="ICGVFEE"/>
<dbReference type="AlphaFoldDB" id="R7UQH3"/>
<sequence>MWLWAIVGVITLFLIILYFLSPLIGPTPIKLENAHVLVTGGSSGIGKATAAESLKRGASVTLLARNQAKLSDAKQYLEKKFVKDPTKQKVQCISVDLSREYGAVEKAIRQAEENLGPVDVLVNSAGTSGCGSFEDLPVDEFKRLMDINYLGCVYATKALIKQMKQRQHGRIIFVSSQAGQLGLFGFSAYSASKFALRGLAEALQMELKPYNVYVTLAFPPDTDTPGFATELATKPKETKLISETAGLFQASYVAKKMMKDSIRGKFLSYMGMDGYMLSCITCGMAPVVSIMEATQQVLLMSVFRAISLFYLDSFDRIVKQCKKEREASVVEKKTD</sequence>
<comment type="pathway">
    <text evidence="2">Lipid metabolism; sphingolipid metabolism.</text>
</comment>
<dbReference type="InterPro" id="IPR057326">
    <property type="entry name" value="KR_dom"/>
</dbReference>
<evidence type="ECO:0000259" key="16">
    <source>
        <dbReference type="SMART" id="SM00822"/>
    </source>
</evidence>
<evidence type="ECO:0000256" key="4">
    <source>
        <dbReference type="ARBA" id="ARBA00006484"/>
    </source>
</evidence>
<evidence type="ECO:0000256" key="1">
    <source>
        <dbReference type="ARBA" id="ARBA00004240"/>
    </source>
</evidence>
<dbReference type="PANTHER" id="PTHR43550:SF3">
    <property type="entry name" value="3-KETODIHYDROSPHINGOSINE REDUCTASE"/>
    <property type="match status" value="1"/>
</dbReference>
<dbReference type="Pfam" id="PF00106">
    <property type="entry name" value="adh_short"/>
    <property type="match status" value="1"/>
</dbReference>
<dbReference type="InterPro" id="IPR002347">
    <property type="entry name" value="SDR_fam"/>
</dbReference>
<dbReference type="SMART" id="SM00822">
    <property type="entry name" value="PKS_KR"/>
    <property type="match status" value="1"/>
</dbReference>
<keyword evidence="19" id="KW-1185">Reference proteome</keyword>
<dbReference type="InterPro" id="IPR020904">
    <property type="entry name" value="Sc_DH/Rdtase_CS"/>
</dbReference>
<dbReference type="Proteomes" id="UP000014760">
    <property type="component" value="Unassembled WGS sequence"/>
</dbReference>
<evidence type="ECO:0000256" key="2">
    <source>
        <dbReference type="ARBA" id="ARBA00004760"/>
    </source>
</evidence>
<keyword evidence="10" id="KW-0443">Lipid metabolism</keyword>
<dbReference type="GO" id="GO:0047560">
    <property type="term" value="F:3-dehydrosphinganine reductase activity"/>
    <property type="evidence" value="ECO:0007669"/>
    <property type="project" value="UniProtKB-EC"/>
</dbReference>
<dbReference type="OrthoDB" id="37659at2759"/>
<dbReference type="GO" id="GO:0005789">
    <property type="term" value="C:endoplasmic reticulum membrane"/>
    <property type="evidence" value="ECO:0007669"/>
    <property type="project" value="TreeGrafter"/>
</dbReference>
<comment type="catalytic activity">
    <reaction evidence="13">
        <text>sphinganine + NADP(+) = 3-oxosphinganine + NADPH + H(+)</text>
        <dbReference type="Rhea" id="RHEA:22640"/>
        <dbReference type="ChEBI" id="CHEBI:15378"/>
        <dbReference type="ChEBI" id="CHEBI:57783"/>
        <dbReference type="ChEBI" id="CHEBI:57817"/>
        <dbReference type="ChEBI" id="CHEBI:58299"/>
        <dbReference type="ChEBI" id="CHEBI:58349"/>
        <dbReference type="EC" id="1.1.1.102"/>
    </reaction>
    <physiologicalReaction direction="right-to-left" evidence="13">
        <dbReference type="Rhea" id="RHEA:22642"/>
    </physiologicalReaction>
</comment>
<comment type="similarity">
    <text evidence="4 14">Belongs to the short-chain dehydrogenases/reductases (SDR) family.</text>
</comment>
<keyword evidence="6" id="KW-0256">Endoplasmic reticulum</keyword>
<dbReference type="CDD" id="cd08939">
    <property type="entry name" value="KDSR-like_SDR_c"/>
    <property type="match status" value="1"/>
</dbReference>
<evidence type="ECO:0000256" key="13">
    <source>
        <dbReference type="ARBA" id="ARBA00048930"/>
    </source>
</evidence>
<dbReference type="STRING" id="283909.R7UQH3"/>
<keyword evidence="5" id="KW-0547">Nucleotide-binding</keyword>
<dbReference type="SUPFAM" id="SSF51735">
    <property type="entry name" value="NAD(P)-binding Rossmann-fold domains"/>
    <property type="match status" value="1"/>
</dbReference>
<comment type="pathway">
    <text evidence="3">Sphingolipid metabolism.</text>
</comment>
<evidence type="ECO:0000256" key="6">
    <source>
        <dbReference type="ARBA" id="ARBA00022824"/>
    </source>
</evidence>
<comment type="subcellular location">
    <subcellularLocation>
        <location evidence="1">Endoplasmic reticulum</location>
    </subcellularLocation>
</comment>
<feature type="domain" description="Ketoreductase" evidence="16">
    <location>
        <begin position="34"/>
        <end position="221"/>
    </location>
</feature>
<evidence type="ECO:0000256" key="14">
    <source>
        <dbReference type="RuleBase" id="RU000363"/>
    </source>
</evidence>
<name>R7UQH3_CAPTE</name>
<evidence type="ECO:0000256" key="5">
    <source>
        <dbReference type="ARBA" id="ARBA00022741"/>
    </source>
</evidence>
<evidence type="ECO:0000256" key="15">
    <source>
        <dbReference type="SAM" id="Phobius"/>
    </source>
</evidence>
<dbReference type="GO" id="GO:0000166">
    <property type="term" value="F:nucleotide binding"/>
    <property type="evidence" value="ECO:0007669"/>
    <property type="project" value="UniProtKB-KW"/>
</dbReference>
<evidence type="ECO:0000256" key="3">
    <source>
        <dbReference type="ARBA" id="ARBA00004991"/>
    </source>
</evidence>
<feature type="transmembrane region" description="Helical" evidence="15">
    <location>
        <begin position="6"/>
        <end position="25"/>
    </location>
</feature>
<reference evidence="17 19" key="2">
    <citation type="journal article" date="2013" name="Nature">
        <title>Insights into bilaterian evolution from three spiralian genomes.</title>
        <authorList>
            <person name="Simakov O."/>
            <person name="Marletaz F."/>
            <person name="Cho S.J."/>
            <person name="Edsinger-Gonzales E."/>
            <person name="Havlak P."/>
            <person name="Hellsten U."/>
            <person name="Kuo D.H."/>
            <person name="Larsson T."/>
            <person name="Lv J."/>
            <person name="Arendt D."/>
            <person name="Savage R."/>
            <person name="Osoegawa K."/>
            <person name="de Jong P."/>
            <person name="Grimwood J."/>
            <person name="Chapman J.A."/>
            <person name="Shapiro H."/>
            <person name="Aerts A."/>
            <person name="Otillar R.P."/>
            <person name="Terry A.Y."/>
            <person name="Boore J.L."/>
            <person name="Grigoriev I.V."/>
            <person name="Lindberg D.R."/>
            <person name="Seaver E.C."/>
            <person name="Weisblat D.A."/>
            <person name="Putnam N.H."/>
            <person name="Rokhsar D.S."/>
        </authorList>
    </citation>
    <scope>NUCLEOTIDE SEQUENCE</scope>
    <source>
        <strain evidence="17 19">I ESC-2004</strain>
    </source>
</reference>
<accession>R7UQH3</accession>
<dbReference type="Gene3D" id="3.40.50.720">
    <property type="entry name" value="NAD(P)-binding Rossmann-like Domain"/>
    <property type="match status" value="1"/>
</dbReference>
<protein>
    <recommendedName>
        <fullName evidence="11">3-dehydrosphinganine reductase</fullName>
        <ecNumber evidence="11">1.1.1.102</ecNumber>
    </recommendedName>
</protein>
<dbReference type="FunFam" id="3.40.50.720:FF:000165">
    <property type="entry name" value="3-ketodihydrosphingosine reductase"/>
    <property type="match status" value="1"/>
</dbReference>
<dbReference type="EnsemblMetazoa" id="CapteT162669">
    <property type="protein sequence ID" value="CapteP162669"/>
    <property type="gene ID" value="CapteG162669"/>
</dbReference>